<keyword evidence="2" id="KW-1185">Reference proteome</keyword>
<reference evidence="1 2" key="1">
    <citation type="journal article" date="2012" name="Proc. Natl. Acad. Sci. U.S.A.">
        <title>A novel lineage of myoviruses infecting cyanobacteria is widespread in the oceans.</title>
        <authorList>
            <person name="Sabehi G."/>
            <person name="Shaulov L."/>
            <person name="Silver D.H."/>
            <person name="Yanai I."/>
            <person name="Harel A."/>
            <person name="Lindell D."/>
        </authorList>
    </citation>
    <scope>NUCLEOTIDE SEQUENCE [LARGE SCALE GENOMIC DNA]</scope>
</reference>
<evidence type="ECO:0000313" key="2">
    <source>
        <dbReference type="Proteomes" id="UP000007178"/>
    </source>
</evidence>
<dbReference type="Proteomes" id="UP000007178">
    <property type="component" value="Segment"/>
</dbReference>
<proteinExistence type="predicted"/>
<name>H6WFX5_9CAUD</name>
<accession>H6WFX5</accession>
<dbReference type="KEGG" id="vg:14013904"/>
<sequence length="251" mass="25950">MANILNEGLSRTLGIEFEFKLKLQTLLTEFKDDPLVRYANGVSGTETTQYPLAVAALTKFIKCGPSMGFEAKRNAYAVLEQVVGALKASSKVPAADDTALTAELVNVTKFVGLEGEEDFHFMVATFNLCELISGVVGEVETEVVEETAAKGGITTIVLLDGGSGYTMDGTDEDEAAYKVLLSGTEDTGNGTGGKATVVLAGGVITGITSVDVAGSNYSVGDILTLEVDTGASGQGSGTLDTQALVEVTVVS</sequence>
<dbReference type="GeneID" id="14013904"/>
<organism evidence="1 2">
    <name type="scientific">Cyanophage S-TIM5</name>
    <dbReference type="NCBI Taxonomy" id="1137745"/>
    <lineage>
        <taxon>Viruses</taxon>
        <taxon>Duplodnaviria</taxon>
        <taxon>Heunggongvirae</taxon>
        <taxon>Uroviricota</taxon>
        <taxon>Caudoviricetes</taxon>
        <taxon>Aurunvirus</taxon>
        <taxon>Aurunvirus STIM5</taxon>
    </lineage>
</organism>
<dbReference type="RefSeq" id="YP_007006113.1">
    <property type="nucleotide sequence ID" value="NC_019516.2"/>
</dbReference>
<protein>
    <submittedName>
        <fullName evidence="1">Virion structural protein and packaging</fullName>
    </submittedName>
</protein>
<evidence type="ECO:0000313" key="1">
    <source>
        <dbReference type="EMBL" id="AEZ65700.1"/>
    </source>
</evidence>
<dbReference type="EMBL" id="JQ245707">
    <property type="protein sequence ID" value="AEZ65700.1"/>
    <property type="molecule type" value="Genomic_DNA"/>
</dbReference>